<dbReference type="Pfam" id="PF01773">
    <property type="entry name" value="Nucleos_tra2_N"/>
    <property type="match status" value="1"/>
</dbReference>
<feature type="transmembrane region" description="Helical" evidence="7">
    <location>
        <begin position="168"/>
        <end position="190"/>
    </location>
</feature>
<dbReference type="PANTHER" id="PTHR10590">
    <property type="entry name" value="SODIUM/NUCLEOSIDE COTRANSPORTER"/>
    <property type="match status" value="1"/>
</dbReference>
<dbReference type="AlphaFoldDB" id="A0A412ZG16"/>
<evidence type="ECO:0000256" key="3">
    <source>
        <dbReference type="ARBA" id="ARBA00022475"/>
    </source>
</evidence>
<dbReference type="InterPro" id="IPR008276">
    <property type="entry name" value="C_nuclsd_transpt"/>
</dbReference>
<feature type="transmembrane region" description="Helical" evidence="7">
    <location>
        <begin position="100"/>
        <end position="123"/>
    </location>
</feature>
<organism evidence="11 12">
    <name type="scientific">Enterocloster bolteae</name>
    <dbReference type="NCBI Taxonomy" id="208479"/>
    <lineage>
        <taxon>Bacteria</taxon>
        <taxon>Bacillati</taxon>
        <taxon>Bacillota</taxon>
        <taxon>Clostridia</taxon>
        <taxon>Lachnospirales</taxon>
        <taxon>Lachnospiraceae</taxon>
        <taxon>Enterocloster</taxon>
    </lineage>
</organism>
<feature type="transmembrane region" description="Helical" evidence="7">
    <location>
        <begin position="6"/>
        <end position="22"/>
    </location>
</feature>
<dbReference type="EMBL" id="QRZM01000001">
    <property type="protein sequence ID" value="RGV79129.1"/>
    <property type="molecule type" value="Genomic_DNA"/>
</dbReference>
<evidence type="ECO:0000256" key="7">
    <source>
        <dbReference type="SAM" id="Phobius"/>
    </source>
</evidence>
<feature type="domain" description="Nucleoside transporter/FeoB GTPase Gate" evidence="10">
    <location>
        <begin position="94"/>
        <end position="190"/>
    </location>
</feature>
<feature type="transmembrane region" description="Helical" evidence="7">
    <location>
        <begin position="337"/>
        <end position="363"/>
    </location>
</feature>
<feature type="domain" description="Concentrative nucleoside transporter N-terminal" evidence="8">
    <location>
        <begin position="9"/>
        <end position="81"/>
    </location>
</feature>
<keyword evidence="6 7" id="KW-0472">Membrane</keyword>
<dbReference type="InterPro" id="IPR011642">
    <property type="entry name" value="Gate_dom"/>
</dbReference>
<feature type="transmembrane region" description="Helical" evidence="7">
    <location>
        <begin position="375"/>
        <end position="399"/>
    </location>
</feature>
<evidence type="ECO:0000256" key="4">
    <source>
        <dbReference type="ARBA" id="ARBA00022692"/>
    </source>
</evidence>
<reference evidence="11 12" key="1">
    <citation type="submission" date="2018-08" db="EMBL/GenBank/DDBJ databases">
        <title>A genome reference for cultivated species of the human gut microbiota.</title>
        <authorList>
            <person name="Zou Y."/>
            <person name="Xue W."/>
            <person name="Luo G."/>
        </authorList>
    </citation>
    <scope>NUCLEOTIDE SEQUENCE [LARGE SCALE GENOMIC DNA]</scope>
    <source>
        <strain evidence="11 12">AF14-18</strain>
    </source>
</reference>
<keyword evidence="3" id="KW-1003">Cell membrane</keyword>
<dbReference type="RefSeq" id="WP_118017740.1">
    <property type="nucleotide sequence ID" value="NZ_CAUFHZ010000078.1"/>
</dbReference>
<sequence length="400" mass="42016">MKILLNLTGILLVLAIMYLISWKKKNISVKMLVKAVIAQFLIAVILVKVPAGRYVVSRVSDAVTSVINCGQDGLSFVFGSLADSTAATGSVFAIQVLGNIVFLSALVSLLYYIGILGFVVKWIGKAVGKLMGTSEVESFVAVANMFLGQTDSPILVSKYLGQMTDSEVMVVLVSGMGSMSVSILGGYTALGIPMEYLLIASTLVPVGSIMVAKMLLPQTEEVREVGSVKMDNKGNNTNVIEAVAEGAVTGMQMALSIGASLVAMVALVAAVNKLLGICGISLQQVFSYVFAPFGFFMGLDPSEILLEGNLLGSKLVLNEFVAFQQLGSMISSMDYRTGMICAISLCGFANFSSLGICVSGIAVLCPEKKSTLARLVFKAMLGGVAVSLISAMVVGLVTLF</sequence>
<dbReference type="Pfam" id="PF07670">
    <property type="entry name" value="Gate"/>
    <property type="match status" value="1"/>
</dbReference>
<evidence type="ECO:0000256" key="1">
    <source>
        <dbReference type="ARBA" id="ARBA00004651"/>
    </source>
</evidence>
<keyword evidence="5 7" id="KW-1133">Transmembrane helix</keyword>
<dbReference type="Pfam" id="PF07662">
    <property type="entry name" value="Nucleos_tra2_C"/>
    <property type="match status" value="1"/>
</dbReference>
<keyword evidence="4 7" id="KW-0812">Transmembrane</keyword>
<dbReference type="GO" id="GO:0015293">
    <property type="term" value="F:symporter activity"/>
    <property type="evidence" value="ECO:0007669"/>
    <property type="project" value="TreeGrafter"/>
</dbReference>
<evidence type="ECO:0000259" key="10">
    <source>
        <dbReference type="Pfam" id="PF07670"/>
    </source>
</evidence>
<feature type="transmembrane region" description="Helical" evidence="7">
    <location>
        <begin position="31"/>
        <end position="51"/>
    </location>
</feature>
<accession>A0A412ZG16</accession>
<comment type="similarity">
    <text evidence="2">Belongs to the concentrative nucleoside transporter (CNT) (TC 2.A.41) family.</text>
</comment>
<evidence type="ECO:0000313" key="12">
    <source>
        <dbReference type="Proteomes" id="UP000284543"/>
    </source>
</evidence>
<dbReference type="GO" id="GO:0005337">
    <property type="term" value="F:nucleoside transmembrane transporter activity"/>
    <property type="evidence" value="ECO:0007669"/>
    <property type="project" value="InterPro"/>
</dbReference>
<protein>
    <submittedName>
        <fullName evidence="11">NupC/NupG family nucleoside CNT transporter</fullName>
    </submittedName>
</protein>
<evidence type="ECO:0000256" key="2">
    <source>
        <dbReference type="ARBA" id="ARBA00009033"/>
    </source>
</evidence>
<dbReference type="Proteomes" id="UP000284543">
    <property type="component" value="Unassembled WGS sequence"/>
</dbReference>
<dbReference type="InterPro" id="IPR011657">
    <property type="entry name" value="CNT_C_dom"/>
</dbReference>
<name>A0A412ZG16_9FIRM</name>
<evidence type="ECO:0000256" key="6">
    <source>
        <dbReference type="ARBA" id="ARBA00023136"/>
    </source>
</evidence>
<evidence type="ECO:0000259" key="9">
    <source>
        <dbReference type="Pfam" id="PF07662"/>
    </source>
</evidence>
<dbReference type="GO" id="GO:0005886">
    <property type="term" value="C:plasma membrane"/>
    <property type="evidence" value="ECO:0007669"/>
    <property type="project" value="UniProtKB-SubCell"/>
</dbReference>
<gene>
    <name evidence="11" type="ORF">DWW02_05245</name>
</gene>
<proteinExistence type="inferred from homology"/>
<evidence type="ECO:0000313" key="11">
    <source>
        <dbReference type="EMBL" id="RGV79129.1"/>
    </source>
</evidence>
<dbReference type="PANTHER" id="PTHR10590:SF4">
    <property type="entry name" value="SOLUTE CARRIER FAMILY 28 MEMBER 3"/>
    <property type="match status" value="1"/>
</dbReference>
<comment type="caution">
    <text evidence="11">The sequence shown here is derived from an EMBL/GenBank/DDBJ whole genome shotgun (WGS) entry which is preliminary data.</text>
</comment>
<dbReference type="InterPro" id="IPR002668">
    <property type="entry name" value="CNT_N_dom"/>
</dbReference>
<comment type="subcellular location">
    <subcellularLocation>
        <location evidence="1">Cell membrane</location>
        <topology evidence="1">Multi-pass membrane protein</topology>
    </subcellularLocation>
</comment>
<feature type="domain" description="Concentrative nucleoside transporter C-terminal" evidence="9">
    <location>
        <begin position="196"/>
        <end position="395"/>
    </location>
</feature>
<evidence type="ECO:0000256" key="5">
    <source>
        <dbReference type="ARBA" id="ARBA00022989"/>
    </source>
</evidence>
<evidence type="ECO:0000259" key="8">
    <source>
        <dbReference type="Pfam" id="PF01773"/>
    </source>
</evidence>